<dbReference type="AlphaFoldDB" id="A0A0F9K0H5"/>
<dbReference type="InterPro" id="IPR028978">
    <property type="entry name" value="Chorismate_lyase_/UTRA_dom_sf"/>
</dbReference>
<name>A0A0F9K0H5_9ZZZZ</name>
<organism evidence="1">
    <name type="scientific">marine sediment metagenome</name>
    <dbReference type="NCBI Taxonomy" id="412755"/>
    <lineage>
        <taxon>unclassified sequences</taxon>
        <taxon>metagenomes</taxon>
        <taxon>ecological metagenomes</taxon>
    </lineage>
</organism>
<gene>
    <name evidence="1" type="ORF">LCGC14_1463200</name>
</gene>
<comment type="caution">
    <text evidence="1">The sequence shown here is derived from an EMBL/GenBank/DDBJ whole genome shotgun (WGS) entry which is preliminary data.</text>
</comment>
<evidence type="ECO:0000313" key="1">
    <source>
        <dbReference type="EMBL" id="KKM68206.1"/>
    </source>
</evidence>
<sequence>MEELDLKSMLEKFNEGGFLKGEQIILANNGTNQTLLTLIFQVPCKVLVVSQFEEPEIILRHVELLCGGKVVCKASTTIPKDKNNTVVLADILDGKLGLGQILTRYNLACERNLLSYGRDSNIFWRSYVIKGPEVYLEINEIFQSGPFKEIGWIGGKT</sequence>
<dbReference type="Gene3D" id="3.40.1410.10">
    <property type="entry name" value="Chorismate lyase-like"/>
    <property type="match status" value="1"/>
</dbReference>
<reference evidence="1" key="1">
    <citation type="journal article" date="2015" name="Nature">
        <title>Complex archaea that bridge the gap between prokaryotes and eukaryotes.</title>
        <authorList>
            <person name="Spang A."/>
            <person name="Saw J.H."/>
            <person name="Jorgensen S.L."/>
            <person name="Zaremba-Niedzwiedzka K."/>
            <person name="Martijn J."/>
            <person name="Lind A.E."/>
            <person name="van Eijk R."/>
            <person name="Schleper C."/>
            <person name="Guy L."/>
            <person name="Ettema T.J."/>
        </authorList>
    </citation>
    <scope>NUCLEOTIDE SEQUENCE</scope>
</reference>
<protein>
    <submittedName>
        <fullName evidence="1">Uncharacterized protein</fullName>
    </submittedName>
</protein>
<dbReference type="SUPFAM" id="SSF64288">
    <property type="entry name" value="Chorismate lyase-like"/>
    <property type="match status" value="1"/>
</dbReference>
<dbReference type="EMBL" id="LAZR01010210">
    <property type="protein sequence ID" value="KKM68206.1"/>
    <property type="molecule type" value="Genomic_DNA"/>
</dbReference>
<proteinExistence type="predicted"/>
<accession>A0A0F9K0H5</accession>